<name>A0ABD2YLZ5_9GENT</name>
<evidence type="ECO:0000313" key="3">
    <source>
        <dbReference type="Proteomes" id="UP001630127"/>
    </source>
</evidence>
<comment type="caution">
    <text evidence="2">The sequence shown here is derived from an EMBL/GenBank/DDBJ whole genome shotgun (WGS) entry which is preliminary data.</text>
</comment>
<accession>A0ABD2YLZ5</accession>
<keyword evidence="3" id="KW-1185">Reference proteome</keyword>
<dbReference type="PANTHER" id="PTHR37182">
    <property type="entry name" value="F24J8.11 PROTEIN"/>
    <property type="match status" value="1"/>
</dbReference>
<feature type="region of interest" description="Disordered" evidence="1">
    <location>
        <begin position="75"/>
        <end position="95"/>
    </location>
</feature>
<proteinExistence type="predicted"/>
<gene>
    <name evidence="2" type="ORF">ACH5RR_032264</name>
</gene>
<protein>
    <submittedName>
        <fullName evidence="2">Uncharacterized protein</fullName>
    </submittedName>
</protein>
<reference evidence="2 3" key="1">
    <citation type="submission" date="2024-11" db="EMBL/GenBank/DDBJ databases">
        <title>A near-complete genome assembly of Cinchona calisaya.</title>
        <authorList>
            <person name="Lian D.C."/>
            <person name="Zhao X.W."/>
            <person name="Wei L."/>
        </authorList>
    </citation>
    <scope>NUCLEOTIDE SEQUENCE [LARGE SCALE GENOMIC DNA]</scope>
    <source>
        <tissue evidence="2">Nenye</tissue>
    </source>
</reference>
<dbReference type="PANTHER" id="PTHR37182:SF2">
    <property type="entry name" value="F24J8.11 PROTEIN"/>
    <property type="match status" value="1"/>
</dbReference>
<dbReference type="AlphaFoldDB" id="A0ABD2YLZ5"/>
<organism evidence="2 3">
    <name type="scientific">Cinchona calisaya</name>
    <dbReference type="NCBI Taxonomy" id="153742"/>
    <lineage>
        <taxon>Eukaryota</taxon>
        <taxon>Viridiplantae</taxon>
        <taxon>Streptophyta</taxon>
        <taxon>Embryophyta</taxon>
        <taxon>Tracheophyta</taxon>
        <taxon>Spermatophyta</taxon>
        <taxon>Magnoliopsida</taxon>
        <taxon>eudicotyledons</taxon>
        <taxon>Gunneridae</taxon>
        <taxon>Pentapetalae</taxon>
        <taxon>asterids</taxon>
        <taxon>lamiids</taxon>
        <taxon>Gentianales</taxon>
        <taxon>Rubiaceae</taxon>
        <taxon>Cinchonoideae</taxon>
        <taxon>Cinchoneae</taxon>
        <taxon>Cinchona</taxon>
    </lineage>
</organism>
<sequence length="130" mass="13880">MAHTLSTRAAPATTAIPISTRSKQSTHSQTMSFHRVSAFHQGSDEASDPNLVNRRSLAFGLGGIVLGLNTGEKIAGAARRPPPPPAQEKKDPSVSGLMAKILASKKRKEAMKEEITKLREKGKAVPEPSE</sequence>
<dbReference type="EMBL" id="JBJUIK010000013">
    <property type="protein sequence ID" value="KAL3506882.1"/>
    <property type="molecule type" value="Genomic_DNA"/>
</dbReference>
<evidence type="ECO:0000256" key="1">
    <source>
        <dbReference type="SAM" id="MobiDB-lite"/>
    </source>
</evidence>
<evidence type="ECO:0000313" key="2">
    <source>
        <dbReference type="EMBL" id="KAL3506882.1"/>
    </source>
</evidence>
<dbReference type="Proteomes" id="UP001630127">
    <property type="component" value="Unassembled WGS sequence"/>
</dbReference>